<dbReference type="PANTHER" id="PTHR44591:SF3">
    <property type="entry name" value="RESPONSE REGULATORY DOMAIN-CONTAINING PROTEIN"/>
    <property type="match status" value="1"/>
</dbReference>
<feature type="domain" description="Response regulatory" evidence="3">
    <location>
        <begin position="11"/>
        <end position="67"/>
    </location>
</feature>
<evidence type="ECO:0000313" key="4">
    <source>
        <dbReference type="EMBL" id="AUX23199.1"/>
    </source>
</evidence>
<evidence type="ECO:0000256" key="1">
    <source>
        <dbReference type="ARBA" id="ARBA00022553"/>
    </source>
</evidence>
<dbReference type="AlphaFoldDB" id="A0A4P2Q1T7"/>
<dbReference type="Gene3D" id="3.40.50.2300">
    <property type="match status" value="1"/>
</dbReference>
<evidence type="ECO:0000256" key="2">
    <source>
        <dbReference type="PROSITE-ProRule" id="PRU00169"/>
    </source>
</evidence>
<dbReference type="InterPro" id="IPR011006">
    <property type="entry name" value="CheY-like_superfamily"/>
</dbReference>
<dbReference type="GO" id="GO:0000160">
    <property type="term" value="P:phosphorelay signal transduction system"/>
    <property type="evidence" value="ECO:0007669"/>
    <property type="project" value="InterPro"/>
</dbReference>
<dbReference type="SUPFAM" id="SSF52172">
    <property type="entry name" value="CheY-like"/>
    <property type="match status" value="1"/>
</dbReference>
<name>A0A4P2Q1T7_SORCE</name>
<organism evidence="4 5">
    <name type="scientific">Sorangium cellulosum</name>
    <name type="common">Polyangium cellulosum</name>
    <dbReference type="NCBI Taxonomy" id="56"/>
    <lineage>
        <taxon>Bacteria</taxon>
        <taxon>Pseudomonadati</taxon>
        <taxon>Myxococcota</taxon>
        <taxon>Polyangia</taxon>
        <taxon>Polyangiales</taxon>
        <taxon>Polyangiaceae</taxon>
        <taxon>Sorangium</taxon>
    </lineage>
</organism>
<proteinExistence type="predicted"/>
<dbReference type="PANTHER" id="PTHR44591">
    <property type="entry name" value="STRESS RESPONSE REGULATOR PROTEIN 1"/>
    <property type="match status" value="1"/>
</dbReference>
<dbReference type="EMBL" id="CP012670">
    <property type="protein sequence ID" value="AUX23199.1"/>
    <property type="molecule type" value="Genomic_DNA"/>
</dbReference>
<dbReference type="InterPro" id="IPR001789">
    <property type="entry name" value="Sig_transdc_resp-reg_receiver"/>
</dbReference>
<gene>
    <name evidence="4" type="ORF">SOCEGT47_037220</name>
</gene>
<protein>
    <recommendedName>
        <fullName evidence="3">Response regulatory domain-containing protein</fullName>
    </recommendedName>
</protein>
<feature type="modified residue" description="4-aspartylphosphate" evidence="2">
    <location>
        <position position="60"/>
    </location>
</feature>
<dbReference type="Proteomes" id="UP000295781">
    <property type="component" value="Chromosome"/>
</dbReference>
<sequence>MPVDVSETGHRVLVVDDTPNNLRVLVEHLDCAGIEALTAHDGESALALLRHEVPDLVLLDVVMPKVK</sequence>
<keyword evidence="1 2" id="KW-0597">Phosphoprotein</keyword>
<dbReference type="PROSITE" id="PS50110">
    <property type="entry name" value="RESPONSE_REGULATORY"/>
    <property type="match status" value="1"/>
</dbReference>
<evidence type="ECO:0000313" key="5">
    <source>
        <dbReference type="Proteomes" id="UP000295781"/>
    </source>
</evidence>
<accession>A0A4P2Q1T7</accession>
<reference evidence="4 5" key="1">
    <citation type="submission" date="2015-09" db="EMBL/GenBank/DDBJ databases">
        <title>Sorangium comparison.</title>
        <authorList>
            <person name="Zaburannyi N."/>
            <person name="Bunk B."/>
            <person name="Overmann J."/>
            <person name="Mueller R."/>
        </authorList>
    </citation>
    <scope>NUCLEOTIDE SEQUENCE [LARGE SCALE GENOMIC DNA]</scope>
    <source>
        <strain evidence="4 5">So ceGT47</strain>
    </source>
</reference>
<dbReference type="InterPro" id="IPR050595">
    <property type="entry name" value="Bact_response_regulator"/>
</dbReference>
<evidence type="ECO:0000259" key="3">
    <source>
        <dbReference type="PROSITE" id="PS50110"/>
    </source>
</evidence>
<dbReference type="Pfam" id="PF00072">
    <property type="entry name" value="Response_reg"/>
    <property type="match status" value="1"/>
</dbReference>